<protein>
    <recommendedName>
        <fullName evidence="3">RNase H type-1 domain-containing protein</fullName>
    </recommendedName>
</protein>
<evidence type="ECO:0008006" key="3">
    <source>
        <dbReference type="Google" id="ProtNLM"/>
    </source>
</evidence>
<gene>
    <name evidence="1" type="ORF">AVEN_226229_2</name>
</gene>
<dbReference type="SUPFAM" id="SSF53098">
    <property type="entry name" value="Ribonuclease H-like"/>
    <property type="match status" value="1"/>
</dbReference>
<dbReference type="Proteomes" id="UP000499080">
    <property type="component" value="Unassembled WGS sequence"/>
</dbReference>
<dbReference type="Gene3D" id="3.30.420.10">
    <property type="entry name" value="Ribonuclease H-like superfamily/Ribonuclease H"/>
    <property type="match status" value="1"/>
</dbReference>
<sequence>MIDLIRAFDAKLHVFRNGQNIYLREFADDLSLVTWSRTKRLLENDTNLFLIILSEKRRTLELGLSPEKCQASTYRALSSYGQGKATVLQRAPIFYINNSIKYLGIHIDDRLNWTIHIQNLHSRAMILTKFFNQVIKSNWSVDKNLVRHWCTAVIEQSLMHGAGVWGRSLRKTQIDRLHSTQRIFWIKLTRCYRTTSTNVLNALTGIPPLHIAAKALYLKFQIWVMHSTEAQDILNIENLDKFVNIFETPPENKLIELTDTKGEHMYDVFMDGSRINSETGFAVCIFKNSISTEEYLFRLGSCNTVFQAELAAIDFAAGWSLRNNAKINIFTDRQSSIDAIESKKPRSQFVNNIKRNIFNAGQLTA</sequence>
<dbReference type="GO" id="GO:0003676">
    <property type="term" value="F:nucleic acid binding"/>
    <property type="evidence" value="ECO:0007669"/>
    <property type="project" value="InterPro"/>
</dbReference>
<organism evidence="1 2">
    <name type="scientific">Araneus ventricosus</name>
    <name type="common">Orbweaver spider</name>
    <name type="synonym">Epeira ventricosa</name>
    <dbReference type="NCBI Taxonomy" id="182803"/>
    <lineage>
        <taxon>Eukaryota</taxon>
        <taxon>Metazoa</taxon>
        <taxon>Ecdysozoa</taxon>
        <taxon>Arthropoda</taxon>
        <taxon>Chelicerata</taxon>
        <taxon>Arachnida</taxon>
        <taxon>Araneae</taxon>
        <taxon>Araneomorphae</taxon>
        <taxon>Entelegynae</taxon>
        <taxon>Araneoidea</taxon>
        <taxon>Araneidae</taxon>
        <taxon>Araneus</taxon>
    </lineage>
</organism>
<dbReference type="AlphaFoldDB" id="A0A4Y2J5C0"/>
<dbReference type="InterPro" id="IPR036397">
    <property type="entry name" value="RNaseH_sf"/>
</dbReference>
<proteinExistence type="predicted"/>
<name>A0A4Y2J5C0_ARAVE</name>
<comment type="caution">
    <text evidence="1">The sequence shown here is derived from an EMBL/GenBank/DDBJ whole genome shotgun (WGS) entry which is preliminary data.</text>
</comment>
<keyword evidence="2" id="KW-1185">Reference proteome</keyword>
<evidence type="ECO:0000313" key="2">
    <source>
        <dbReference type="Proteomes" id="UP000499080"/>
    </source>
</evidence>
<dbReference type="InterPro" id="IPR012337">
    <property type="entry name" value="RNaseH-like_sf"/>
</dbReference>
<dbReference type="OrthoDB" id="7700848at2759"/>
<accession>A0A4Y2J5C0</accession>
<reference evidence="1 2" key="1">
    <citation type="journal article" date="2019" name="Sci. Rep.">
        <title>Orb-weaving spider Araneus ventricosus genome elucidates the spidroin gene catalogue.</title>
        <authorList>
            <person name="Kono N."/>
            <person name="Nakamura H."/>
            <person name="Ohtoshi R."/>
            <person name="Moran D.A.P."/>
            <person name="Shinohara A."/>
            <person name="Yoshida Y."/>
            <person name="Fujiwara M."/>
            <person name="Mori M."/>
            <person name="Tomita M."/>
            <person name="Arakawa K."/>
        </authorList>
    </citation>
    <scope>NUCLEOTIDE SEQUENCE [LARGE SCALE GENOMIC DNA]</scope>
</reference>
<dbReference type="EMBL" id="BGPR01003211">
    <property type="protein sequence ID" value="GBM85170.1"/>
    <property type="molecule type" value="Genomic_DNA"/>
</dbReference>
<evidence type="ECO:0000313" key="1">
    <source>
        <dbReference type="EMBL" id="GBM85170.1"/>
    </source>
</evidence>